<dbReference type="PANTHER" id="PTHR43050:SF1">
    <property type="entry name" value="SERINE RACEMASE"/>
    <property type="match status" value="1"/>
</dbReference>
<evidence type="ECO:0000259" key="5">
    <source>
        <dbReference type="Pfam" id="PF00291"/>
    </source>
</evidence>
<dbReference type="FunFam" id="3.40.50.1100:FF:000007">
    <property type="entry name" value="L-threonine dehydratase catabolic TdcB"/>
    <property type="match status" value="1"/>
</dbReference>
<dbReference type="Gene3D" id="3.40.50.1100">
    <property type="match status" value="2"/>
</dbReference>
<dbReference type="GO" id="GO:0070179">
    <property type="term" value="P:D-serine biosynthetic process"/>
    <property type="evidence" value="ECO:0007669"/>
    <property type="project" value="TreeGrafter"/>
</dbReference>
<dbReference type="GO" id="GO:0000287">
    <property type="term" value="F:magnesium ion binding"/>
    <property type="evidence" value="ECO:0007669"/>
    <property type="project" value="TreeGrafter"/>
</dbReference>
<sequence length="317" mass="33423">MNKYAPPAFQLSARHLESVREAAGRIQGMVQRTPCFLNERLSQQLGCSLYVKAENLQPCGAFKVRGATNAVFAAAPDVIARGVLTHSSGNHAAAIARAASLRGVPAYIVMPENSAAGKIANVRAYGVEPVFCAPTADARQAKADELLAETGAYFIHPYNQADVIAGQGTMGLEILEQVPDVDLIVVPVGGGGMMSGILLAIKSLRPEVQVIGAEPEFADDAYRSLQSGRIEPPNRYDTIADGLRTPLGELTFPIIQSLMDDLTLVSEQAIVEATEELSYAAKLVLEPSGGVAYAAARKIASRHAGKNVVVIACGGNV</sequence>
<dbReference type="EMBL" id="CP017641">
    <property type="protein sequence ID" value="APZ96995.1"/>
    <property type="molecule type" value="Genomic_DNA"/>
</dbReference>
<dbReference type="EC" id="4.3.1.19" evidence="6"/>
<comment type="similarity">
    <text evidence="2">Belongs to the serine/threonine dehydratase family.</text>
</comment>
<dbReference type="CDD" id="cd01562">
    <property type="entry name" value="Thr-dehyd"/>
    <property type="match status" value="1"/>
</dbReference>
<protein>
    <submittedName>
        <fullName evidence="6">L-threonine dehydratase catabolic TdcB</fullName>
        <ecNumber evidence="6">4.3.1.19</ecNumber>
    </submittedName>
</protein>
<dbReference type="PANTHER" id="PTHR43050">
    <property type="entry name" value="SERINE / THREONINE RACEMASE FAMILY MEMBER"/>
    <property type="match status" value="1"/>
</dbReference>
<keyword evidence="3" id="KW-0663">Pyridoxal phosphate</keyword>
<dbReference type="SUPFAM" id="SSF53686">
    <property type="entry name" value="Tryptophan synthase beta subunit-like PLP-dependent enzymes"/>
    <property type="match status" value="1"/>
</dbReference>
<dbReference type="GO" id="GO:0030378">
    <property type="term" value="F:serine racemase activity"/>
    <property type="evidence" value="ECO:0007669"/>
    <property type="project" value="TreeGrafter"/>
</dbReference>
<dbReference type="OrthoDB" id="9811476at2"/>
<dbReference type="GO" id="GO:0018114">
    <property type="term" value="F:threonine racemase activity"/>
    <property type="evidence" value="ECO:0007669"/>
    <property type="project" value="TreeGrafter"/>
</dbReference>
<proteinExistence type="inferred from homology"/>
<keyword evidence="7" id="KW-1185">Reference proteome</keyword>
<dbReference type="KEGG" id="fmr:Fuma_06672"/>
<organism evidence="6 7">
    <name type="scientific">Fuerstiella marisgermanici</name>
    <dbReference type="NCBI Taxonomy" id="1891926"/>
    <lineage>
        <taxon>Bacteria</taxon>
        <taxon>Pseudomonadati</taxon>
        <taxon>Planctomycetota</taxon>
        <taxon>Planctomycetia</taxon>
        <taxon>Planctomycetales</taxon>
        <taxon>Planctomycetaceae</taxon>
        <taxon>Fuerstiella</taxon>
    </lineage>
</organism>
<dbReference type="Proteomes" id="UP000187735">
    <property type="component" value="Chromosome"/>
</dbReference>
<feature type="domain" description="Tryptophan synthase beta chain-like PALP" evidence="5">
    <location>
        <begin position="29"/>
        <end position="314"/>
    </location>
</feature>
<evidence type="ECO:0000256" key="4">
    <source>
        <dbReference type="ARBA" id="ARBA00023239"/>
    </source>
</evidence>
<dbReference type="Pfam" id="PF00291">
    <property type="entry name" value="PALP"/>
    <property type="match status" value="1"/>
</dbReference>
<evidence type="ECO:0000313" key="7">
    <source>
        <dbReference type="Proteomes" id="UP000187735"/>
    </source>
</evidence>
<dbReference type="GO" id="GO:0030170">
    <property type="term" value="F:pyridoxal phosphate binding"/>
    <property type="evidence" value="ECO:0007669"/>
    <property type="project" value="TreeGrafter"/>
</dbReference>
<dbReference type="InterPro" id="IPR001926">
    <property type="entry name" value="TrpB-like_PALP"/>
</dbReference>
<keyword evidence="4 6" id="KW-0456">Lyase</keyword>
<dbReference type="GO" id="GO:0005524">
    <property type="term" value="F:ATP binding"/>
    <property type="evidence" value="ECO:0007669"/>
    <property type="project" value="TreeGrafter"/>
</dbReference>
<evidence type="ECO:0000313" key="6">
    <source>
        <dbReference type="EMBL" id="APZ96995.1"/>
    </source>
</evidence>
<dbReference type="InterPro" id="IPR036052">
    <property type="entry name" value="TrpB-like_PALP_sf"/>
</dbReference>
<name>A0A1P8WSG0_9PLAN</name>
<dbReference type="GO" id="GO:0003941">
    <property type="term" value="F:L-serine ammonia-lyase activity"/>
    <property type="evidence" value="ECO:0007669"/>
    <property type="project" value="TreeGrafter"/>
</dbReference>
<evidence type="ECO:0000256" key="1">
    <source>
        <dbReference type="ARBA" id="ARBA00001933"/>
    </source>
</evidence>
<evidence type="ECO:0000256" key="2">
    <source>
        <dbReference type="ARBA" id="ARBA00010869"/>
    </source>
</evidence>
<dbReference type="GO" id="GO:0004794">
    <property type="term" value="F:threonine deaminase activity"/>
    <property type="evidence" value="ECO:0007669"/>
    <property type="project" value="UniProtKB-EC"/>
</dbReference>
<dbReference type="RefSeq" id="WP_077027952.1">
    <property type="nucleotide sequence ID" value="NZ_CP017641.1"/>
</dbReference>
<reference evidence="6 7" key="1">
    <citation type="journal article" date="2016" name="Front. Microbiol.">
        <title>Fuerstia marisgermanicae gen. nov., sp. nov., an Unusual Member of the Phylum Planctomycetes from the German Wadden Sea.</title>
        <authorList>
            <person name="Kohn T."/>
            <person name="Heuer A."/>
            <person name="Jogler M."/>
            <person name="Vollmers J."/>
            <person name="Boedeker C."/>
            <person name="Bunk B."/>
            <person name="Rast P."/>
            <person name="Borchert D."/>
            <person name="Glockner I."/>
            <person name="Freese H.M."/>
            <person name="Klenk H.P."/>
            <person name="Overmann J."/>
            <person name="Kaster A.K."/>
            <person name="Rohde M."/>
            <person name="Wiegand S."/>
            <person name="Jogler C."/>
        </authorList>
    </citation>
    <scope>NUCLEOTIDE SEQUENCE [LARGE SCALE GENOMIC DNA]</scope>
    <source>
        <strain evidence="6 7">NH11</strain>
    </source>
</reference>
<dbReference type="AlphaFoldDB" id="A0A1P8WSG0"/>
<gene>
    <name evidence="6" type="primary">tdcB_2</name>
    <name evidence="6" type="ORF">Fuma_06672</name>
</gene>
<accession>A0A1P8WSG0</accession>
<evidence type="ECO:0000256" key="3">
    <source>
        <dbReference type="ARBA" id="ARBA00022898"/>
    </source>
</evidence>
<comment type="cofactor">
    <cofactor evidence="1">
        <name>pyridoxal 5'-phosphate</name>
        <dbReference type="ChEBI" id="CHEBI:597326"/>
    </cofactor>
</comment>
<dbReference type="STRING" id="1891926.Fuma_06672"/>